<evidence type="ECO:0000256" key="7">
    <source>
        <dbReference type="ARBA" id="ARBA00023180"/>
    </source>
</evidence>
<evidence type="ECO:0000313" key="9">
    <source>
        <dbReference type="Proteomes" id="UP001254488"/>
    </source>
</evidence>
<comment type="caution">
    <text evidence="8">The sequence shown here is derived from an EMBL/GenBank/DDBJ whole genome shotgun (WGS) entry which is preliminary data.</text>
</comment>
<dbReference type="EMBL" id="JAVRHZ010000002">
    <property type="protein sequence ID" value="MDT0555568.1"/>
    <property type="molecule type" value="Genomic_DNA"/>
</dbReference>
<proteinExistence type="predicted"/>
<keyword evidence="2" id="KW-0808">Transferase</keyword>
<keyword evidence="7" id="KW-0325">Glycoprotein</keyword>
<evidence type="ECO:0000256" key="5">
    <source>
        <dbReference type="ARBA" id="ARBA00023034"/>
    </source>
</evidence>
<keyword evidence="9" id="KW-1185">Reference proteome</keyword>
<gene>
    <name evidence="8" type="ORF">RM538_06100</name>
</gene>
<comment type="subcellular location">
    <subcellularLocation>
        <location evidence="1">Golgi apparatus membrane</location>
        <topology evidence="1">Single-pass type II membrane protein</topology>
    </subcellularLocation>
</comment>
<dbReference type="Gene3D" id="3.40.50.300">
    <property type="entry name" value="P-loop containing nucleotide triphosphate hydrolases"/>
    <property type="match status" value="1"/>
</dbReference>
<keyword evidence="4" id="KW-1133">Transmembrane helix</keyword>
<protein>
    <submittedName>
        <fullName evidence="8">Sulfotransferase family 2 domain-containing protein</fullName>
    </submittedName>
</protein>
<dbReference type="InterPro" id="IPR005331">
    <property type="entry name" value="Sulfotransferase"/>
</dbReference>
<organism evidence="8 9">
    <name type="scientific">Patiriisocius hiemis</name>
    <dbReference type="NCBI Taxonomy" id="3075604"/>
    <lineage>
        <taxon>Bacteria</taxon>
        <taxon>Pseudomonadati</taxon>
        <taxon>Bacteroidota</taxon>
        <taxon>Flavobacteriia</taxon>
        <taxon>Flavobacteriales</taxon>
        <taxon>Flavobacteriaceae</taxon>
        <taxon>Patiriisocius</taxon>
    </lineage>
</organism>
<evidence type="ECO:0000313" key="8">
    <source>
        <dbReference type="EMBL" id="MDT0555568.1"/>
    </source>
</evidence>
<dbReference type="PANTHER" id="PTHR12137">
    <property type="entry name" value="CARBOHYDRATE SULFOTRANSFERASE"/>
    <property type="match status" value="1"/>
</dbReference>
<name>A0ABU2YEU0_9FLAO</name>
<dbReference type="InterPro" id="IPR018011">
    <property type="entry name" value="Carb_sulfotrans_8-10"/>
</dbReference>
<keyword evidence="5" id="KW-0333">Golgi apparatus</keyword>
<dbReference type="Pfam" id="PF03567">
    <property type="entry name" value="Sulfotransfer_2"/>
    <property type="match status" value="1"/>
</dbReference>
<keyword evidence="3" id="KW-0812">Transmembrane</keyword>
<dbReference type="Proteomes" id="UP001254488">
    <property type="component" value="Unassembled WGS sequence"/>
</dbReference>
<evidence type="ECO:0000256" key="6">
    <source>
        <dbReference type="ARBA" id="ARBA00023136"/>
    </source>
</evidence>
<evidence type="ECO:0000256" key="4">
    <source>
        <dbReference type="ARBA" id="ARBA00022989"/>
    </source>
</evidence>
<dbReference type="RefSeq" id="WP_311332518.1">
    <property type="nucleotide sequence ID" value="NZ_JAVRHZ010000002.1"/>
</dbReference>
<reference evidence="8 9" key="1">
    <citation type="submission" date="2023-09" db="EMBL/GenBank/DDBJ databases">
        <authorList>
            <person name="Rey-Velasco X."/>
        </authorList>
    </citation>
    <scope>NUCLEOTIDE SEQUENCE [LARGE SCALE GENOMIC DNA]</scope>
    <source>
        <strain evidence="8 9">W242</strain>
    </source>
</reference>
<keyword evidence="6" id="KW-0472">Membrane</keyword>
<accession>A0ABU2YEU0</accession>
<dbReference type="InterPro" id="IPR027417">
    <property type="entry name" value="P-loop_NTPase"/>
</dbReference>
<dbReference type="PANTHER" id="PTHR12137:SF54">
    <property type="entry name" value="CARBOHYDRATE SULFOTRANSFERASE"/>
    <property type="match status" value="1"/>
</dbReference>
<evidence type="ECO:0000256" key="1">
    <source>
        <dbReference type="ARBA" id="ARBA00004323"/>
    </source>
</evidence>
<evidence type="ECO:0000256" key="3">
    <source>
        <dbReference type="ARBA" id="ARBA00022692"/>
    </source>
</evidence>
<evidence type="ECO:0000256" key="2">
    <source>
        <dbReference type="ARBA" id="ARBA00022679"/>
    </source>
</evidence>
<sequence>MISHKHHTVYVHIPKVAGQSIETLFLNDLGLSWDKRSELLLRKKKGNEKGPKRLAHLTAEEYVELGYIDRKTYQEYFTFSFVRNPYDRAISLYKYLGYSSVIPFTIFIEKVLSKKIEVKDFFFLSQYDYLYSKDGELLVDYVGRLETIKTDISEVMKESGIKKTELPYVNKSKIGVKRGLSKLMKSPAFIKYALKKNSRVIKSQKDLTPFEKESIYSLYKEDFQSFNYEK</sequence>